<evidence type="ECO:0000256" key="2">
    <source>
        <dbReference type="ARBA" id="ARBA00023002"/>
    </source>
</evidence>
<reference evidence="6" key="1">
    <citation type="submission" date="2022-08" db="EMBL/GenBank/DDBJ databases">
        <title>Whole genome sequencing of non-tuberculosis mycobacteria type-strains.</title>
        <authorList>
            <person name="Igarashi Y."/>
            <person name="Osugi A."/>
            <person name="Mitarai S."/>
        </authorList>
    </citation>
    <scope>NUCLEOTIDE SEQUENCE</scope>
    <source>
        <strain evidence="6">DSM 45127</strain>
    </source>
</reference>
<organism evidence="6 7">
    <name type="scientific">Mycobacterium paraterrae</name>
    <dbReference type="NCBI Taxonomy" id="577492"/>
    <lineage>
        <taxon>Bacteria</taxon>
        <taxon>Bacillati</taxon>
        <taxon>Actinomycetota</taxon>
        <taxon>Actinomycetes</taxon>
        <taxon>Mycobacteriales</taxon>
        <taxon>Mycobacteriaceae</taxon>
        <taxon>Mycobacterium</taxon>
    </lineage>
</organism>
<keyword evidence="7" id="KW-1185">Reference proteome</keyword>
<dbReference type="PANTHER" id="PTHR44196">
    <property type="entry name" value="DEHYDROGENASE/REDUCTASE SDR FAMILY MEMBER 7B"/>
    <property type="match status" value="1"/>
</dbReference>
<feature type="transmembrane region" description="Helical" evidence="4">
    <location>
        <begin position="136"/>
        <end position="156"/>
    </location>
</feature>
<dbReference type="PROSITE" id="PS00061">
    <property type="entry name" value="ADH_SHORT"/>
    <property type="match status" value="1"/>
</dbReference>
<feature type="domain" description="Ketoreductase" evidence="5">
    <location>
        <begin position="10"/>
        <end position="191"/>
    </location>
</feature>
<comment type="similarity">
    <text evidence="1 3">Belongs to the short-chain dehydrogenases/reductases (SDR) family.</text>
</comment>
<name>A0ABY3VEQ5_9MYCO</name>
<dbReference type="SMART" id="SM00822">
    <property type="entry name" value="PKS_KR"/>
    <property type="match status" value="1"/>
</dbReference>
<dbReference type="NCBIfam" id="NF004526">
    <property type="entry name" value="PRK05872.1"/>
    <property type="match status" value="1"/>
</dbReference>
<dbReference type="InterPro" id="IPR002347">
    <property type="entry name" value="SDR_fam"/>
</dbReference>
<dbReference type="PRINTS" id="PR00080">
    <property type="entry name" value="SDRFAMILY"/>
</dbReference>
<evidence type="ECO:0000259" key="5">
    <source>
        <dbReference type="SMART" id="SM00822"/>
    </source>
</evidence>
<evidence type="ECO:0000256" key="4">
    <source>
        <dbReference type="SAM" id="Phobius"/>
    </source>
</evidence>
<dbReference type="Gene3D" id="3.40.50.720">
    <property type="entry name" value="NAD(P)-binding Rossmann-like Domain"/>
    <property type="match status" value="1"/>
</dbReference>
<dbReference type="RefSeq" id="WP_240258384.1">
    <property type="nucleotide sequence ID" value="NZ_CP092488.2"/>
</dbReference>
<proteinExistence type="inferred from homology"/>
<dbReference type="Pfam" id="PF00106">
    <property type="entry name" value="adh_short"/>
    <property type="match status" value="1"/>
</dbReference>
<gene>
    <name evidence="6" type="ORF">MKK62_15675</name>
</gene>
<protein>
    <submittedName>
        <fullName evidence="6">Short-chain dehydrogenase/reductase</fullName>
    </submittedName>
</protein>
<dbReference type="CDD" id="cd05233">
    <property type="entry name" value="SDR_c"/>
    <property type="match status" value="1"/>
</dbReference>
<dbReference type="SUPFAM" id="SSF51735">
    <property type="entry name" value="NAD(P)-binding Rossmann-fold domains"/>
    <property type="match status" value="1"/>
</dbReference>
<dbReference type="PANTHER" id="PTHR44196:SF1">
    <property type="entry name" value="DEHYDROGENASE_REDUCTASE SDR FAMILY MEMBER 7B"/>
    <property type="match status" value="1"/>
</dbReference>
<dbReference type="InterPro" id="IPR020904">
    <property type="entry name" value="Sc_DH/Rdtase_CS"/>
</dbReference>
<keyword evidence="4" id="KW-0472">Membrane</keyword>
<accession>A0ABY3VEQ5</accession>
<keyword evidence="4" id="KW-1133">Transmembrane helix</keyword>
<sequence length="276" mass="28458">MRMSRRVRHKVVVVTGAANGIGAQVARDLIAAGARVALLDRDALGAERLAAELGAGAAAFDVDVTSAESVNAACTAAAQHFGGIDVVLANAGVAGPGSSVAEVDPGEWRHVIDVNLVGAFHTLHAALPHLKASRGYVMVVASIASVIPGPLVSAYVSSKAGVESLVRAARIEVDGDSVGVGIAYFGLIDTELADQIVTRSGLSHILPGPLGVMAPVEVAAAAITSGIARRARRVYAPWWVAPMLDLRPLMFLADRLLAAMPSVRRTICADQAKGVR</sequence>
<keyword evidence="4" id="KW-0812">Transmembrane</keyword>
<evidence type="ECO:0000256" key="1">
    <source>
        <dbReference type="ARBA" id="ARBA00006484"/>
    </source>
</evidence>
<dbReference type="EMBL" id="CP092488">
    <property type="protein sequence ID" value="UMB67919.1"/>
    <property type="molecule type" value="Genomic_DNA"/>
</dbReference>
<dbReference type="InterPro" id="IPR036291">
    <property type="entry name" value="NAD(P)-bd_dom_sf"/>
</dbReference>
<evidence type="ECO:0000313" key="6">
    <source>
        <dbReference type="EMBL" id="UMB67919.1"/>
    </source>
</evidence>
<keyword evidence="2" id="KW-0560">Oxidoreductase</keyword>
<evidence type="ECO:0000313" key="7">
    <source>
        <dbReference type="Proteomes" id="UP001055336"/>
    </source>
</evidence>
<evidence type="ECO:0000256" key="3">
    <source>
        <dbReference type="RuleBase" id="RU000363"/>
    </source>
</evidence>
<dbReference type="PRINTS" id="PR00081">
    <property type="entry name" value="GDHRDH"/>
</dbReference>
<dbReference type="InterPro" id="IPR057326">
    <property type="entry name" value="KR_dom"/>
</dbReference>
<dbReference type="Proteomes" id="UP001055336">
    <property type="component" value="Chromosome"/>
</dbReference>